<evidence type="ECO:0000313" key="2">
    <source>
        <dbReference type="EMBL" id="SFR36246.1"/>
    </source>
</evidence>
<dbReference type="InterPro" id="IPR023093">
    <property type="entry name" value="ScpA-like_C"/>
</dbReference>
<organism evidence="2 3">
    <name type="scientific">Halorubrum sodomense</name>
    <dbReference type="NCBI Taxonomy" id="35743"/>
    <lineage>
        <taxon>Archaea</taxon>
        <taxon>Methanobacteriati</taxon>
        <taxon>Methanobacteriota</taxon>
        <taxon>Stenosarchaea group</taxon>
        <taxon>Halobacteria</taxon>
        <taxon>Halobacteriales</taxon>
        <taxon>Haloferacaceae</taxon>
        <taxon>Halorubrum</taxon>
    </lineage>
</organism>
<feature type="region of interest" description="Disordered" evidence="1">
    <location>
        <begin position="141"/>
        <end position="172"/>
    </location>
</feature>
<sequence>MTEEGSDGAPGSDADGGVPDLDLTSERDGADPFADDGPDADGPDSADGSESAAESSPDGTDGSAPDVDASPPDGTDDDEVEPVELLVQLAEEGEIEPWDIDIVQVTDAFLEKLDETDLRTTGRALFYASVLLRMKSDGMLADDDEDEEPEPEPWEVAMEGGEPDPAADGFDPVDKLEAEMDRRLDRKNTRGSPETLDELVRELREAERGSWWKDSREYDTSESPHGHARGTQTLDYRDGDEFREDGEPTAGEATDRTHDEDIEEVIVEIDNALRTRFDRGRTEVLFAEIESAGGRPFMTYLALLFMAHRGSVRLQQDDFFGDLWVKDPAAMAGESEAIAD</sequence>
<feature type="compositionally biased region" description="Acidic residues" evidence="1">
    <location>
        <begin position="141"/>
        <end position="153"/>
    </location>
</feature>
<dbReference type="AlphaFoldDB" id="A0A1I6G240"/>
<proteinExistence type="predicted"/>
<accession>A0A1I6G240</accession>
<gene>
    <name evidence="2" type="ORF">SAMN04487937_1527</name>
</gene>
<dbReference type="Proteomes" id="UP000198932">
    <property type="component" value="Unassembled WGS sequence"/>
</dbReference>
<dbReference type="EMBL" id="FOYN01000002">
    <property type="protein sequence ID" value="SFR36246.1"/>
    <property type="molecule type" value="Genomic_DNA"/>
</dbReference>
<evidence type="ECO:0000256" key="1">
    <source>
        <dbReference type="SAM" id="MobiDB-lite"/>
    </source>
</evidence>
<feature type="compositionally biased region" description="Acidic residues" evidence="1">
    <location>
        <begin position="33"/>
        <end position="44"/>
    </location>
</feature>
<dbReference type="InterPro" id="IPR003768">
    <property type="entry name" value="ScpA"/>
</dbReference>
<dbReference type="OrthoDB" id="53244at2157"/>
<reference evidence="3" key="1">
    <citation type="submission" date="2016-10" db="EMBL/GenBank/DDBJ databases">
        <authorList>
            <person name="Varghese N."/>
            <person name="Submissions S."/>
        </authorList>
    </citation>
    <scope>NUCLEOTIDE SEQUENCE [LARGE SCALE GENOMIC DNA]</scope>
    <source>
        <strain evidence="3">RD 26</strain>
    </source>
</reference>
<dbReference type="Gene3D" id="1.10.10.580">
    <property type="entry name" value="Structural maintenance of chromosome 1. Chain E"/>
    <property type="match status" value="1"/>
</dbReference>
<feature type="region of interest" description="Disordered" evidence="1">
    <location>
        <begin position="214"/>
        <end position="255"/>
    </location>
</feature>
<dbReference type="Pfam" id="PF02616">
    <property type="entry name" value="SMC_ScpA"/>
    <property type="match status" value="1"/>
</dbReference>
<dbReference type="RefSeq" id="WP_092920938.1">
    <property type="nucleotide sequence ID" value="NZ_FOYN01000002.1"/>
</dbReference>
<name>A0A1I6G240_HALSD</name>
<feature type="compositionally biased region" description="Low complexity" evidence="1">
    <location>
        <begin position="45"/>
        <end position="59"/>
    </location>
</feature>
<keyword evidence="3" id="KW-1185">Reference proteome</keyword>
<dbReference type="Gene3D" id="6.10.250.2410">
    <property type="match status" value="1"/>
</dbReference>
<dbReference type="PANTHER" id="PTHR33969">
    <property type="entry name" value="SEGREGATION AND CONDENSATION PROTEIN A"/>
    <property type="match status" value="1"/>
</dbReference>
<evidence type="ECO:0000313" key="3">
    <source>
        <dbReference type="Proteomes" id="UP000198932"/>
    </source>
</evidence>
<dbReference type="STRING" id="35743.SAMN04487937_1527"/>
<protein>
    <submittedName>
        <fullName evidence="2">Condensin subunit ScpA</fullName>
    </submittedName>
</protein>
<dbReference type="PANTHER" id="PTHR33969:SF2">
    <property type="entry name" value="SEGREGATION AND CONDENSATION PROTEIN A"/>
    <property type="match status" value="1"/>
</dbReference>
<feature type="region of interest" description="Disordered" evidence="1">
    <location>
        <begin position="1"/>
        <end position="84"/>
    </location>
</feature>
<feature type="compositionally biased region" description="Basic and acidic residues" evidence="1">
    <location>
        <begin position="214"/>
        <end position="225"/>
    </location>
</feature>
<feature type="compositionally biased region" description="Low complexity" evidence="1">
    <location>
        <begin position="7"/>
        <end position="20"/>
    </location>
</feature>